<dbReference type="EMBL" id="CP032819">
    <property type="protein sequence ID" value="AZS28481.1"/>
    <property type="molecule type" value="Genomic_DNA"/>
</dbReference>
<protein>
    <submittedName>
        <fullName evidence="2">Uncharacterized protein</fullName>
    </submittedName>
</protein>
<gene>
    <name evidence="2" type="ORF">D8S85_02215</name>
</gene>
<reference evidence="2 3" key="1">
    <citation type="submission" date="2018-10" db="EMBL/GenBank/DDBJ databases">
        <title>Butyricimonas faecalis sp. nov., isolated from human faeces and emended description of the genus Butyricimonas.</title>
        <authorList>
            <person name="Le Roy T."/>
            <person name="Van der Smissen P."/>
            <person name="Paquot A."/>
            <person name="Delzenne N."/>
            <person name="Muccioli G."/>
            <person name="Collet J.-F."/>
            <person name="Cani P.D."/>
        </authorList>
    </citation>
    <scope>NUCLEOTIDE SEQUENCE [LARGE SCALE GENOMIC DNA]</scope>
    <source>
        <strain evidence="2 3">H184</strain>
    </source>
</reference>
<dbReference type="AlphaFoldDB" id="A0A3Q9ILA4"/>
<accession>A0A3Q9ILA4</accession>
<keyword evidence="1" id="KW-1133">Transmembrane helix</keyword>
<keyword evidence="1" id="KW-0472">Membrane</keyword>
<proteinExistence type="predicted"/>
<dbReference type="Proteomes" id="UP000270673">
    <property type="component" value="Chromosome"/>
</dbReference>
<evidence type="ECO:0000256" key="1">
    <source>
        <dbReference type="SAM" id="Phobius"/>
    </source>
</evidence>
<evidence type="ECO:0000313" key="3">
    <source>
        <dbReference type="Proteomes" id="UP000270673"/>
    </source>
</evidence>
<dbReference type="KEGG" id="buy:D8S85_02215"/>
<keyword evidence="3" id="KW-1185">Reference proteome</keyword>
<sequence length="109" mass="12732">MFFIGPSVNIFVYLLVSAFFVICFYSQTEIRFPEAIPGQEKIIEYRIGKNEIYDCQTVEDEEIIFSPNSPYLKITDDRSKTKQRVYFATYDDPNLILLTLRAPPVIYLS</sequence>
<name>A0A3Q9ILA4_9BACT</name>
<feature type="transmembrane region" description="Helical" evidence="1">
    <location>
        <begin position="6"/>
        <end position="25"/>
    </location>
</feature>
<evidence type="ECO:0000313" key="2">
    <source>
        <dbReference type="EMBL" id="AZS28481.1"/>
    </source>
</evidence>
<keyword evidence="1" id="KW-0812">Transmembrane</keyword>
<organism evidence="2 3">
    <name type="scientific">Butyricimonas faecalis</name>
    <dbReference type="NCBI Taxonomy" id="2093856"/>
    <lineage>
        <taxon>Bacteria</taxon>
        <taxon>Pseudomonadati</taxon>
        <taxon>Bacteroidota</taxon>
        <taxon>Bacteroidia</taxon>
        <taxon>Bacteroidales</taxon>
        <taxon>Odoribacteraceae</taxon>
        <taxon>Butyricimonas</taxon>
    </lineage>
</organism>